<dbReference type="RefSeq" id="WP_009492595.1">
    <property type="nucleotide sequence ID" value="NZ_CP141048.1"/>
</dbReference>
<dbReference type="InterPro" id="IPR024079">
    <property type="entry name" value="MetalloPept_cat_dom_sf"/>
</dbReference>
<dbReference type="eggNOG" id="COG2931">
    <property type="taxonomic scope" value="Bacteria"/>
</dbReference>
<dbReference type="GO" id="GO:0005509">
    <property type="term" value="F:calcium ion binding"/>
    <property type="evidence" value="ECO:0007669"/>
    <property type="project" value="InterPro"/>
</dbReference>
<dbReference type="GO" id="GO:0005615">
    <property type="term" value="C:extracellular space"/>
    <property type="evidence" value="ECO:0007669"/>
    <property type="project" value="InterPro"/>
</dbReference>
<dbReference type="SUPFAM" id="SSF55486">
    <property type="entry name" value="Metalloproteases ('zincins'), catalytic domain"/>
    <property type="match status" value="1"/>
</dbReference>
<dbReference type="PANTHER" id="PTHR38340:SF1">
    <property type="entry name" value="S-LAYER PROTEIN"/>
    <property type="match status" value="1"/>
</dbReference>
<proteinExistence type="inferred from homology"/>
<dbReference type="InterPro" id="IPR013858">
    <property type="entry name" value="Peptidase_M10B_C"/>
</dbReference>
<comment type="similarity">
    <text evidence="3">Belongs to the peptidase M10B family.</text>
</comment>
<organism evidence="7 8">
    <name type="scientific">Microvirga lotononidis</name>
    <dbReference type="NCBI Taxonomy" id="864069"/>
    <lineage>
        <taxon>Bacteria</taxon>
        <taxon>Pseudomonadati</taxon>
        <taxon>Pseudomonadota</taxon>
        <taxon>Alphaproteobacteria</taxon>
        <taxon>Hyphomicrobiales</taxon>
        <taxon>Methylobacteriaceae</taxon>
        <taxon>Microvirga</taxon>
    </lineage>
</organism>
<evidence type="ECO:0000256" key="5">
    <source>
        <dbReference type="ARBA" id="ARBA00022737"/>
    </source>
</evidence>
<dbReference type="PROSITE" id="PS00330">
    <property type="entry name" value="HEMOLYSIN_CALCIUM"/>
    <property type="match status" value="2"/>
</dbReference>
<accession>I4YL69</accession>
<dbReference type="EMBL" id="JH660647">
    <property type="protein sequence ID" value="EIM24711.1"/>
    <property type="molecule type" value="Genomic_DNA"/>
</dbReference>
<dbReference type="InterPro" id="IPR050557">
    <property type="entry name" value="RTX_toxin/Mannuronan_C5-epim"/>
</dbReference>
<dbReference type="Gene3D" id="3.40.390.10">
    <property type="entry name" value="Collagenase (Catalytic Domain)"/>
    <property type="match status" value="1"/>
</dbReference>
<dbReference type="PRINTS" id="PR00313">
    <property type="entry name" value="CABNDNGRPT"/>
</dbReference>
<dbReference type="OrthoDB" id="223957at2"/>
<dbReference type="AlphaFoldDB" id="I4YL69"/>
<protein>
    <submittedName>
        <fullName evidence="7">Matrixin</fullName>
    </submittedName>
</protein>
<gene>
    <name evidence="7" type="ORF">MicloDRAFT_00054260</name>
</gene>
<comment type="subcellular location">
    <subcellularLocation>
        <location evidence="2">Secreted</location>
    </subcellularLocation>
</comment>
<dbReference type="InterPro" id="IPR011049">
    <property type="entry name" value="Serralysin-like_metalloprot_C"/>
</dbReference>
<comment type="cofactor">
    <cofactor evidence="1">
        <name>Ca(2+)</name>
        <dbReference type="ChEBI" id="CHEBI:29108"/>
    </cofactor>
</comment>
<evidence type="ECO:0000256" key="3">
    <source>
        <dbReference type="ARBA" id="ARBA00009490"/>
    </source>
</evidence>
<dbReference type="GO" id="GO:0008270">
    <property type="term" value="F:zinc ion binding"/>
    <property type="evidence" value="ECO:0007669"/>
    <property type="project" value="InterPro"/>
</dbReference>
<evidence type="ECO:0000313" key="7">
    <source>
        <dbReference type="EMBL" id="EIM24711.1"/>
    </source>
</evidence>
<sequence>MAVTALVDRTYDQNIDGVLSGERWNSLNLTYSFPPSSANYGDPYGNGETENNFQPLSPLQSATVRKVFAMISDVTDLSFVEIQETSTRRADLRLARSDEPDTAWTYPVTKAQEAGDTWFRTSGGWFDQPIPGNYAYYVFIHEILHQVGLKHGNDATGFGAMTPERDSMEYSLTTYRSYVGASGRYVENEGWSFGQTPMMYDIAALQRMYGADFTTRSEDTVYRWSPATGEAFINGIGQGAPGANRVLMTLWDGGGNDTFDFSNYRTGLSVDLRPGEWTTTSTAQLADLGAGRSARGTIANALLHDGDPRSLIENALGGTGNDVLVGNVGSNVLKGGAGKDCLNGLDGADTLHGGAGRDVLLGGEGMDVFVFDTSLRKGVDLDHILDFSVADDTVYLENAVFSHLGRAGKLASAAFWTGSKAHDRSDRVIYDKKSGLLYYDPDGTGDSGQIKFAQLTKGLKMTAGDFRII</sequence>
<dbReference type="InterPro" id="IPR034033">
    <property type="entry name" value="Serralysin-like"/>
</dbReference>
<evidence type="ECO:0000256" key="1">
    <source>
        <dbReference type="ARBA" id="ARBA00001913"/>
    </source>
</evidence>
<dbReference type="STRING" id="864069.MicloDRAFT_00054260"/>
<dbReference type="InterPro" id="IPR001343">
    <property type="entry name" value="Hemolysn_Ca-bd"/>
</dbReference>
<evidence type="ECO:0000256" key="4">
    <source>
        <dbReference type="ARBA" id="ARBA00022525"/>
    </source>
</evidence>
<evidence type="ECO:0000313" key="8">
    <source>
        <dbReference type="Proteomes" id="UP000003947"/>
    </source>
</evidence>
<dbReference type="InterPro" id="IPR006026">
    <property type="entry name" value="Peptidase_Metallo"/>
</dbReference>
<dbReference type="Pfam" id="PF08548">
    <property type="entry name" value="Peptidase_M10_C"/>
    <property type="match status" value="1"/>
</dbReference>
<keyword evidence="4" id="KW-0964">Secreted</keyword>
<dbReference type="Proteomes" id="UP000003947">
    <property type="component" value="Unassembled WGS sequence"/>
</dbReference>
<dbReference type="Pfam" id="PF00353">
    <property type="entry name" value="HemolysinCabind"/>
    <property type="match status" value="1"/>
</dbReference>
<dbReference type="PATRIC" id="fig|864069.3.peg.5837"/>
<keyword evidence="8" id="KW-1185">Reference proteome</keyword>
<dbReference type="CDD" id="cd04277">
    <property type="entry name" value="ZnMc_serralysin_like"/>
    <property type="match status" value="1"/>
</dbReference>
<dbReference type="SUPFAM" id="SSF51120">
    <property type="entry name" value="beta-Roll"/>
    <property type="match status" value="1"/>
</dbReference>
<evidence type="ECO:0000256" key="2">
    <source>
        <dbReference type="ARBA" id="ARBA00004613"/>
    </source>
</evidence>
<name>I4YL69_9HYPH</name>
<dbReference type="Gene3D" id="2.150.10.10">
    <property type="entry name" value="Serralysin-like metalloprotease, C-terminal"/>
    <property type="match status" value="1"/>
</dbReference>
<dbReference type="GO" id="GO:0006508">
    <property type="term" value="P:proteolysis"/>
    <property type="evidence" value="ECO:0007669"/>
    <property type="project" value="InterPro"/>
</dbReference>
<reference evidence="7 8" key="1">
    <citation type="submission" date="2012-02" db="EMBL/GenBank/DDBJ databases">
        <title>Improved High-Quality Draft sequence of Microvirga sp. WSM3557.</title>
        <authorList>
            <consortium name="US DOE Joint Genome Institute"/>
            <person name="Lucas S."/>
            <person name="Han J."/>
            <person name="Lapidus A."/>
            <person name="Cheng J.-F."/>
            <person name="Goodwin L."/>
            <person name="Pitluck S."/>
            <person name="Peters L."/>
            <person name="Zhang X."/>
            <person name="Detter J.C."/>
            <person name="Han C."/>
            <person name="Tapia R."/>
            <person name="Land M."/>
            <person name="Hauser L."/>
            <person name="Kyrpides N."/>
            <person name="Ivanova N."/>
            <person name="Pagani I."/>
            <person name="Brau L."/>
            <person name="Yates R."/>
            <person name="O'Hara G."/>
            <person name="Rui T."/>
            <person name="Howieson J."/>
            <person name="Reeve W."/>
            <person name="Woyke T."/>
        </authorList>
    </citation>
    <scope>NUCLEOTIDE SEQUENCE [LARGE SCALE GENOMIC DNA]</scope>
    <source>
        <strain evidence="7 8">WSM3557</strain>
    </source>
</reference>
<dbReference type="GO" id="GO:0008237">
    <property type="term" value="F:metallopeptidase activity"/>
    <property type="evidence" value="ECO:0007669"/>
    <property type="project" value="InterPro"/>
</dbReference>
<keyword evidence="5" id="KW-0677">Repeat</keyword>
<evidence type="ECO:0000259" key="6">
    <source>
        <dbReference type="SMART" id="SM00235"/>
    </source>
</evidence>
<feature type="domain" description="Peptidase metallopeptidase" evidence="6">
    <location>
        <begin position="20"/>
        <end position="181"/>
    </location>
</feature>
<dbReference type="PANTHER" id="PTHR38340">
    <property type="entry name" value="S-LAYER PROTEIN"/>
    <property type="match status" value="1"/>
</dbReference>
<dbReference type="SMART" id="SM00235">
    <property type="entry name" value="ZnMc"/>
    <property type="match status" value="1"/>
</dbReference>
<dbReference type="HOGENOM" id="CLU_025059_0_0_5"/>
<dbReference type="InterPro" id="IPR018511">
    <property type="entry name" value="Hemolysin-typ_Ca-bd_CS"/>
</dbReference>